<accession>A0A0A9GN29</accession>
<dbReference type="AlphaFoldDB" id="A0A0A9GN29"/>
<organism evidence="1">
    <name type="scientific">Arundo donax</name>
    <name type="common">Giant reed</name>
    <name type="synonym">Donax arundinaceus</name>
    <dbReference type="NCBI Taxonomy" id="35708"/>
    <lineage>
        <taxon>Eukaryota</taxon>
        <taxon>Viridiplantae</taxon>
        <taxon>Streptophyta</taxon>
        <taxon>Embryophyta</taxon>
        <taxon>Tracheophyta</taxon>
        <taxon>Spermatophyta</taxon>
        <taxon>Magnoliopsida</taxon>
        <taxon>Liliopsida</taxon>
        <taxon>Poales</taxon>
        <taxon>Poaceae</taxon>
        <taxon>PACMAD clade</taxon>
        <taxon>Arundinoideae</taxon>
        <taxon>Arundineae</taxon>
        <taxon>Arundo</taxon>
    </lineage>
</organism>
<dbReference type="EMBL" id="GBRH01171371">
    <property type="protein sequence ID" value="JAE26525.1"/>
    <property type="molecule type" value="Transcribed_RNA"/>
</dbReference>
<name>A0A0A9GN29_ARUDO</name>
<reference evidence="1" key="1">
    <citation type="submission" date="2014-09" db="EMBL/GenBank/DDBJ databases">
        <authorList>
            <person name="Magalhaes I.L.F."/>
            <person name="Oliveira U."/>
            <person name="Santos F.R."/>
            <person name="Vidigal T.H.D.A."/>
            <person name="Brescovit A.D."/>
            <person name="Santos A.J."/>
        </authorList>
    </citation>
    <scope>NUCLEOTIDE SEQUENCE</scope>
    <source>
        <tissue evidence="1">Shoot tissue taken approximately 20 cm above the soil surface</tissue>
    </source>
</reference>
<proteinExistence type="predicted"/>
<sequence>MGSRGDSGPLTARVRSGLRLPRPSLTRAVSDKVVFVLDSHSNGQASRDDLRLQLWVSKTRRGHLDHEQTLVQQNLRILQLVHQKEVRVLFEKYLI</sequence>
<protein>
    <submittedName>
        <fullName evidence="1">Uncharacterized protein</fullName>
    </submittedName>
</protein>
<reference evidence="1" key="2">
    <citation type="journal article" date="2015" name="Data Brief">
        <title>Shoot transcriptome of the giant reed, Arundo donax.</title>
        <authorList>
            <person name="Barrero R.A."/>
            <person name="Guerrero F.D."/>
            <person name="Moolhuijzen P."/>
            <person name="Goolsby J.A."/>
            <person name="Tidwell J."/>
            <person name="Bellgard S.E."/>
            <person name="Bellgard M.I."/>
        </authorList>
    </citation>
    <scope>NUCLEOTIDE SEQUENCE</scope>
    <source>
        <tissue evidence="1">Shoot tissue taken approximately 20 cm above the soil surface</tissue>
    </source>
</reference>
<evidence type="ECO:0000313" key="1">
    <source>
        <dbReference type="EMBL" id="JAE26525.1"/>
    </source>
</evidence>